<dbReference type="PROSITE" id="PS50118">
    <property type="entry name" value="HMG_BOX_2"/>
    <property type="match status" value="1"/>
</dbReference>
<evidence type="ECO:0000313" key="4">
    <source>
        <dbReference type="EMBL" id="CAG8471172.1"/>
    </source>
</evidence>
<evidence type="ECO:0000259" key="3">
    <source>
        <dbReference type="PROSITE" id="PS50118"/>
    </source>
</evidence>
<dbReference type="InterPro" id="IPR009071">
    <property type="entry name" value="HMG_box_dom"/>
</dbReference>
<dbReference type="SUPFAM" id="SSF47095">
    <property type="entry name" value="HMG-box"/>
    <property type="match status" value="1"/>
</dbReference>
<dbReference type="EMBL" id="CAJVPL010000239">
    <property type="protein sequence ID" value="CAG8471172.1"/>
    <property type="molecule type" value="Genomic_DNA"/>
</dbReference>
<feature type="compositionally biased region" description="Polar residues" evidence="2">
    <location>
        <begin position="17"/>
        <end position="30"/>
    </location>
</feature>
<dbReference type="InterPro" id="IPR036910">
    <property type="entry name" value="HMG_box_dom_sf"/>
</dbReference>
<feature type="domain" description="HMG box" evidence="3">
    <location>
        <begin position="56"/>
        <end position="127"/>
    </location>
</feature>
<accession>A0A9N8Z232</accession>
<dbReference type="Pfam" id="PF00505">
    <property type="entry name" value="HMG_box"/>
    <property type="match status" value="1"/>
</dbReference>
<comment type="caution">
    <text evidence="4">The sequence shown here is derived from an EMBL/GenBank/DDBJ whole genome shotgun (WGS) entry which is preliminary data.</text>
</comment>
<name>A0A9N8Z232_9GLOM</name>
<reference evidence="4" key="1">
    <citation type="submission" date="2021-06" db="EMBL/GenBank/DDBJ databases">
        <authorList>
            <person name="Kallberg Y."/>
            <person name="Tangrot J."/>
            <person name="Rosling A."/>
        </authorList>
    </citation>
    <scope>NUCLEOTIDE SEQUENCE</scope>
    <source>
        <strain evidence="4">MT106</strain>
    </source>
</reference>
<dbReference type="GO" id="GO:0005634">
    <property type="term" value="C:nucleus"/>
    <property type="evidence" value="ECO:0007669"/>
    <property type="project" value="UniProtKB-UniRule"/>
</dbReference>
<protein>
    <submittedName>
        <fullName evidence="4">5872_t:CDS:1</fullName>
    </submittedName>
</protein>
<keyword evidence="1" id="KW-0238">DNA-binding</keyword>
<feature type="region of interest" description="Disordered" evidence="2">
    <location>
        <begin position="1"/>
        <end position="32"/>
    </location>
</feature>
<evidence type="ECO:0000313" key="5">
    <source>
        <dbReference type="Proteomes" id="UP000789831"/>
    </source>
</evidence>
<proteinExistence type="predicted"/>
<evidence type="ECO:0000256" key="2">
    <source>
        <dbReference type="SAM" id="MobiDB-lite"/>
    </source>
</evidence>
<feature type="DNA-binding region" description="HMG box" evidence="1">
    <location>
        <begin position="56"/>
        <end position="127"/>
    </location>
</feature>
<sequence>MSARDSNKSSLPLLPTTDVNDNPTEQSSSKFPKIKINFEPTITVEELLNKKKPERLSKPPNAFMIYRIEYHKEIKRQKIMIPMTTLSQMASVSWREEEEFVKKCYNDLAKQVAEKWAKSHIKSSSFKKNWEITYGGQSSKKFSEKKLKSIKRPSDTEKSDELKIIHEYEDNITITPPNVSVNEPIQSHDLQDPQFLDPFPENQYFIIASKNSTPDIQNIYVEIPRTEFHPSYSVSTSPLVPKVSYHSPANSLEDWLFPYETELSYKEIIKTINAPDDFITLLPSIMEAELFE</sequence>
<dbReference type="Gene3D" id="1.10.30.10">
    <property type="entry name" value="High mobility group box domain"/>
    <property type="match status" value="1"/>
</dbReference>
<organism evidence="4 5">
    <name type="scientific">Ambispora gerdemannii</name>
    <dbReference type="NCBI Taxonomy" id="144530"/>
    <lineage>
        <taxon>Eukaryota</taxon>
        <taxon>Fungi</taxon>
        <taxon>Fungi incertae sedis</taxon>
        <taxon>Mucoromycota</taxon>
        <taxon>Glomeromycotina</taxon>
        <taxon>Glomeromycetes</taxon>
        <taxon>Archaeosporales</taxon>
        <taxon>Ambisporaceae</taxon>
        <taxon>Ambispora</taxon>
    </lineage>
</organism>
<dbReference type="SMART" id="SM00398">
    <property type="entry name" value="HMG"/>
    <property type="match status" value="1"/>
</dbReference>
<dbReference type="Proteomes" id="UP000789831">
    <property type="component" value="Unassembled WGS sequence"/>
</dbReference>
<keyword evidence="5" id="KW-1185">Reference proteome</keyword>
<keyword evidence="1" id="KW-0539">Nucleus</keyword>
<evidence type="ECO:0000256" key="1">
    <source>
        <dbReference type="PROSITE-ProRule" id="PRU00267"/>
    </source>
</evidence>
<dbReference type="GO" id="GO:0003677">
    <property type="term" value="F:DNA binding"/>
    <property type="evidence" value="ECO:0007669"/>
    <property type="project" value="UniProtKB-UniRule"/>
</dbReference>
<gene>
    <name evidence="4" type="ORF">AGERDE_LOCUS2746</name>
</gene>
<dbReference type="AlphaFoldDB" id="A0A9N8Z232"/>
<dbReference type="OrthoDB" id="2325316at2759"/>